<evidence type="ECO:0000256" key="2">
    <source>
        <dbReference type="SAM" id="MobiDB-lite"/>
    </source>
</evidence>
<dbReference type="STRING" id="670386.D3B1Y6"/>
<dbReference type="SMART" id="SM01308">
    <property type="entry name" value="RICTOR_N"/>
    <property type="match status" value="1"/>
</dbReference>
<dbReference type="InterPro" id="IPR028268">
    <property type="entry name" value="Pianissimo_fam"/>
</dbReference>
<dbReference type="Proteomes" id="UP000001396">
    <property type="component" value="Unassembled WGS sequence"/>
</dbReference>
<feature type="region of interest" description="Disordered" evidence="2">
    <location>
        <begin position="554"/>
        <end position="602"/>
    </location>
</feature>
<evidence type="ECO:0000259" key="3">
    <source>
        <dbReference type="SMART" id="SM01308"/>
    </source>
</evidence>
<feature type="compositionally biased region" description="Basic and acidic residues" evidence="2">
    <location>
        <begin position="556"/>
        <end position="567"/>
    </location>
</feature>
<dbReference type="InterPro" id="IPR028267">
    <property type="entry name" value="Pianissimo_N"/>
</dbReference>
<dbReference type="GO" id="GO:0031932">
    <property type="term" value="C:TORC2 complex"/>
    <property type="evidence" value="ECO:0007669"/>
    <property type="project" value="InterPro"/>
</dbReference>
<evidence type="ECO:0000313" key="4">
    <source>
        <dbReference type="EMBL" id="EFA85310.1"/>
    </source>
</evidence>
<comment type="caution">
    <text evidence="4">The sequence shown here is derived from an EMBL/GenBank/DDBJ whole genome shotgun (WGS) entry which is preliminary data.</text>
</comment>
<evidence type="ECO:0000313" key="5">
    <source>
        <dbReference type="Proteomes" id="UP000001396"/>
    </source>
</evidence>
<reference evidence="4 5" key="1">
    <citation type="journal article" date="2011" name="Genome Res.">
        <title>Phylogeny-wide analysis of social amoeba genomes highlights ancient origins for complex intercellular communication.</title>
        <authorList>
            <person name="Heidel A.J."/>
            <person name="Lawal H.M."/>
            <person name="Felder M."/>
            <person name="Schilde C."/>
            <person name="Helps N.R."/>
            <person name="Tunggal B."/>
            <person name="Rivero F."/>
            <person name="John U."/>
            <person name="Schleicher M."/>
            <person name="Eichinger L."/>
            <person name="Platzer M."/>
            <person name="Noegel A.A."/>
            <person name="Schaap P."/>
            <person name="Gloeckner G."/>
        </authorList>
    </citation>
    <scope>NUCLEOTIDE SEQUENCE [LARGE SCALE GENOMIC DNA]</scope>
    <source>
        <strain evidence="5">ATCC 26659 / Pp 5 / PN500</strain>
    </source>
</reference>
<gene>
    <name evidence="4" type="primary">piaA</name>
    <name evidence="4" type="ORF">PPL_02311</name>
</gene>
<dbReference type="GO" id="GO:0038203">
    <property type="term" value="P:TORC2 signaling"/>
    <property type="evidence" value="ECO:0007669"/>
    <property type="project" value="TreeGrafter"/>
</dbReference>
<dbReference type="PANTHER" id="PTHR13298">
    <property type="entry name" value="CYTOSOLIC REGULATOR PIANISSIMO"/>
    <property type="match status" value="1"/>
</dbReference>
<dbReference type="SUPFAM" id="SSF48371">
    <property type="entry name" value="ARM repeat"/>
    <property type="match status" value="1"/>
</dbReference>
<dbReference type="InterPro" id="IPR011989">
    <property type="entry name" value="ARM-like"/>
</dbReference>
<protein>
    <submittedName>
        <fullName evidence="4">Cytosolic regulator of adenylyl cyclase</fullName>
    </submittedName>
</protein>
<evidence type="ECO:0000256" key="1">
    <source>
        <dbReference type="ARBA" id="ARBA00008878"/>
    </source>
</evidence>
<dbReference type="GeneID" id="31357836"/>
<feature type="compositionally biased region" description="Polar residues" evidence="2">
    <location>
        <begin position="576"/>
        <end position="593"/>
    </location>
</feature>
<dbReference type="Gene3D" id="1.25.10.10">
    <property type="entry name" value="Leucine-rich Repeat Variant"/>
    <property type="match status" value="1"/>
</dbReference>
<dbReference type="AlphaFoldDB" id="D3B1Y6"/>
<keyword evidence="5" id="KW-1185">Reference proteome</keyword>
<feature type="domain" description="Rapamycin-insensitive companion of mTOR N-terminal" evidence="3">
    <location>
        <begin position="29"/>
        <end position="413"/>
    </location>
</feature>
<organism evidence="4 5">
    <name type="scientific">Heterostelium pallidum (strain ATCC 26659 / Pp 5 / PN500)</name>
    <name type="common">Cellular slime mold</name>
    <name type="synonym">Polysphondylium pallidum</name>
    <dbReference type="NCBI Taxonomy" id="670386"/>
    <lineage>
        <taxon>Eukaryota</taxon>
        <taxon>Amoebozoa</taxon>
        <taxon>Evosea</taxon>
        <taxon>Eumycetozoa</taxon>
        <taxon>Dictyostelia</taxon>
        <taxon>Acytosteliales</taxon>
        <taxon>Acytosteliaceae</taxon>
        <taxon>Heterostelium</taxon>
    </lineage>
</organism>
<dbReference type="PANTHER" id="PTHR13298:SF11">
    <property type="entry name" value="RAPAMYCIN-INSENSITIVE COMPANION OF MTOR"/>
    <property type="match status" value="1"/>
</dbReference>
<dbReference type="RefSeq" id="XP_020437419.1">
    <property type="nucleotide sequence ID" value="XM_020573302.1"/>
</dbReference>
<comment type="similarity">
    <text evidence="1">Belongs to the RICTOR family.</text>
</comment>
<name>D3B1Y6_HETP5</name>
<dbReference type="InParanoid" id="D3B1Y6"/>
<dbReference type="EMBL" id="ADBJ01000008">
    <property type="protein sequence ID" value="EFA85310.1"/>
    <property type="molecule type" value="Genomic_DNA"/>
</dbReference>
<proteinExistence type="inferred from homology"/>
<dbReference type="Pfam" id="PF14664">
    <property type="entry name" value="RICTOR_N"/>
    <property type="match status" value="1"/>
</dbReference>
<dbReference type="InterPro" id="IPR016024">
    <property type="entry name" value="ARM-type_fold"/>
</dbReference>
<accession>D3B1Y6</accession>
<sequence>MDPESDIKKQILASLACLDDRALNFKVKLDHLNRLVDLKKSVTDISKLIPISQFLKTVRIFLATPPKTMRTSALRVIRYYATTPRFIQEIIQLKIHYFITRSLERDKHSEAERIQALKLIRTIMEIDCSVMPPCIVKSLVAIAENQEDNFCRVCLETLCEVAIRNPQTTAQSNGIRMLFDAVLDPFYQGTQESLLIAILYILNEEKTRVYVRPTSDLEIILSPLTNSLTLGVKIKGMSKEKEKEKERDDELNMKKWNGSIKAVVTLLKSWIGIISLSSDEQGLKSIVEALKMPQIELNDKILDALFEIFRFGQPKSGDPFRQQKASQNLIFGPDTLFDLPSRMKTSRHNLLNNYIAVLLIAFIDCGLIEGLAHLGNLATKDGSDQEKEQYRNLATKATVLLGELLYISNSLLPSSQCAKLQTLPALVNSAITFRLDPRLRSRSSTMVTNLHSYSHIKASNNSVDHSVLIGLTGADKWRRIRGQDRRLDKVDAIKLPHGQCTEDQVHQANALFPASKQQAIHIDVMESRESKVCACGMCHVRGAHLARMWTRLSQRQQDHRSNNRDAEVGVGDESNHSVVTTESTRQSTETALSGESVEDNGA</sequence>